<dbReference type="Pfam" id="PF01161">
    <property type="entry name" value="PBP"/>
    <property type="match status" value="1"/>
</dbReference>
<reference evidence="5 6" key="1">
    <citation type="submission" date="2019-04" db="EMBL/GenBank/DDBJ databases">
        <title>Aspergillus burnettii sp. nov., novel species from soil in southeast Queensland.</title>
        <authorList>
            <person name="Gilchrist C.L.M."/>
            <person name="Pitt J.I."/>
            <person name="Lange L."/>
            <person name="Lacey H.J."/>
            <person name="Vuong D."/>
            <person name="Midgley D.J."/>
            <person name="Greenfield P."/>
            <person name="Bradbury M."/>
            <person name="Lacey E."/>
            <person name="Busk P.K."/>
            <person name="Pilgaard B."/>
            <person name="Chooi Y.H."/>
            <person name="Piggott A.M."/>
        </authorList>
    </citation>
    <scope>NUCLEOTIDE SEQUENCE [LARGE SCALE GENOMIC DNA]</scope>
    <source>
        <strain evidence="5 6">FRR 5400</strain>
    </source>
</reference>
<accession>A0A8H6A711</accession>
<dbReference type="Gene3D" id="3.90.280.10">
    <property type="entry name" value="PEBP-like"/>
    <property type="match status" value="1"/>
</dbReference>
<dbReference type="EMBL" id="SPNV01000060">
    <property type="protein sequence ID" value="KAF5863006.1"/>
    <property type="molecule type" value="Genomic_DNA"/>
</dbReference>
<dbReference type="Gene3D" id="3.40.50.720">
    <property type="entry name" value="NAD(P)-binding Rossmann-like Domain"/>
    <property type="match status" value="1"/>
</dbReference>
<dbReference type="SUPFAM" id="SSF49777">
    <property type="entry name" value="PEBP-like"/>
    <property type="match status" value="1"/>
</dbReference>
<dbReference type="InterPro" id="IPR036291">
    <property type="entry name" value="NAD(P)-bd_dom_sf"/>
</dbReference>
<dbReference type="InterPro" id="IPR051164">
    <property type="entry name" value="NmrA-like_oxidored"/>
</dbReference>
<evidence type="ECO:0000256" key="1">
    <source>
        <dbReference type="ARBA" id="ARBA00006328"/>
    </source>
</evidence>
<feature type="domain" description="NmrA-like" evidence="4">
    <location>
        <begin position="2"/>
        <end position="253"/>
    </location>
</feature>
<keyword evidence="2" id="KW-0521">NADP</keyword>
<dbReference type="CDD" id="cd05251">
    <property type="entry name" value="NmrA_like_SDR_a"/>
    <property type="match status" value="1"/>
</dbReference>
<evidence type="ECO:0000259" key="4">
    <source>
        <dbReference type="Pfam" id="PF05368"/>
    </source>
</evidence>
<dbReference type="SUPFAM" id="SSF51735">
    <property type="entry name" value="NAD(P)-binding Rossmann-fold domains"/>
    <property type="match status" value="1"/>
</dbReference>
<dbReference type="Pfam" id="PF05368">
    <property type="entry name" value="NmrA"/>
    <property type="match status" value="1"/>
</dbReference>
<dbReference type="InterPro" id="IPR036610">
    <property type="entry name" value="PEBP-like_sf"/>
</dbReference>
<dbReference type="PANTHER" id="PTHR42748:SF30">
    <property type="entry name" value="NMRA-LIKE DOMAIN-CONTAINING PROTEIN"/>
    <property type="match status" value="1"/>
</dbReference>
<evidence type="ECO:0000256" key="3">
    <source>
        <dbReference type="ARBA" id="ARBA00023002"/>
    </source>
</evidence>
<evidence type="ECO:0000256" key="2">
    <source>
        <dbReference type="ARBA" id="ARBA00022857"/>
    </source>
</evidence>
<dbReference type="Gene3D" id="3.90.25.10">
    <property type="entry name" value="UDP-galactose 4-epimerase, domain 1"/>
    <property type="match status" value="1"/>
</dbReference>
<dbReference type="CDD" id="cd00457">
    <property type="entry name" value="PEBP"/>
    <property type="match status" value="1"/>
</dbReference>
<dbReference type="AlphaFoldDB" id="A0A8H6A711"/>
<proteinExistence type="inferred from homology"/>
<evidence type="ECO:0000313" key="5">
    <source>
        <dbReference type="EMBL" id="KAF5863006.1"/>
    </source>
</evidence>
<dbReference type="Proteomes" id="UP000541154">
    <property type="component" value="Unassembled WGS sequence"/>
</dbReference>
<keyword evidence="3" id="KW-0560">Oxidoreductase</keyword>
<dbReference type="InterPro" id="IPR008030">
    <property type="entry name" value="NmrA-like"/>
</dbReference>
<dbReference type="GO" id="GO:0005634">
    <property type="term" value="C:nucleus"/>
    <property type="evidence" value="ECO:0007669"/>
    <property type="project" value="TreeGrafter"/>
</dbReference>
<dbReference type="PANTHER" id="PTHR42748">
    <property type="entry name" value="NITROGEN METABOLITE REPRESSION PROTEIN NMRA FAMILY MEMBER"/>
    <property type="match status" value="1"/>
</dbReference>
<dbReference type="InterPro" id="IPR049556">
    <property type="entry name" value="PhiB"/>
</dbReference>
<comment type="caution">
    <text evidence="5">The sequence shown here is derived from an EMBL/GenBank/DDBJ whole genome shotgun (WGS) entry which is preliminary data.</text>
</comment>
<sequence>MSSTFFVCGATGTQGGAVTNHLLKLGAKVHAITRNIDTPASQSLQSRGVSLTQGTFDNPEIIKQSMKGCTAVFLNLMPNLQGPNTEMQQAENILSAAKAAGVNHVIYSSGFSVNEPQRMKHWDPNTIVAGFLLNKQAIEEKVRTYGFEYWTILRPGNFMSNYLQPLVRMYPGFVETGVWTTALLPKTQLPMVDPNNIGAFGAAAILDPVRFHGKEIEIASEFLHVQDVTEELSRATGRELKVAFLSQKEVEKQAAQNPFIGGQLLARDMAQNMADLVERTVAYIFQNRRGHDAGLFHKTSPFANHPTPTIPLDCDIGPSGSPIPKEYSVFDKVVFPTLSWPAQSDVTEYLLVVEDPDAPLAEPVVHGLYYGIPPWKTRVVGEDFEVVEGAMKAADLGLSVEQPYPMTYLDTHSKGGVS</sequence>
<protein>
    <recommendedName>
        <fullName evidence="4">NmrA-like domain-containing protein</fullName>
    </recommendedName>
</protein>
<dbReference type="InterPro" id="IPR008914">
    <property type="entry name" value="PEBP"/>
</dbReference>
<name>A0A8H6A711_PETAA</name>
<organism evidence="5 6">
    <name type="scientific">Petromyces alliaceus</name>
    <name type="common">Aspergillus alliaceus</name>
    <dbReference type="NCBI Taxonomy" id="209559"/>
    <lineage>
        <taxon>Eukaryota</taxon>
        <taxon>Fungi</taxon>
        <taxon>Dikarya</taxon>
        <taxon>Ascomycota</taxon>
        <taxon>Pezizomycotina</taxon>
        <taxon>Eurotiomycetes</taxon>
        <taxon>Eurotiomycetidae</taxon>
        <taxon>Eurotiales</taxon>
        <taxon>Aspergillaceae</taxon>
        <taxon>Aspergillus</taxon>
        <taxon>Aspergillus subgen. Circumdati</taxon>
    </lineage>
</organism>
<gene>
    <name evidence="5" type="ORF">ETB97_010814</name>
</gene>
<dbReference type="GO" id="GO:0016491">
    <property type="term" value="F:oxidoreductase activity"/>
    <property type="evidence" value="ECO:0007669"/>
    <property type="project" value="UniProtKB-KW"/>
</dbReference>
<evidence type="ECO:0000313" key="6">
    <source>
        <dbReference type="Proteomes" id="UP000541154"/>
    </source>
</evidence>
<keyword evidence="6" id="KW-1185">Reference proteome</keyword>
<comment type="similarity">
    <text evidence="1">Belongs to the NmrA-type oxidoreductase family.</text>
</comment>